<dbReference type="GeneID" id="65072009"/>
<dbReference type="EMBL" id="KY653120">
    <property type="protein sequence ID" value="ARM68031.1"/>
    <property type="molecule type" value="Genomic_DNA"/>
</dbReference>
<protein>
    <submittedName>
        <fullName evidence="1">Uncharacterized protein</fullName>
    </submittedName>
</protein>
<evidence type="ECO:0000313" key="2">
    <source>
        <dbReference type="Proteomes" id="UP000224652"/>
    </source>
</evidence>
<keyword evidence="2" id="KW-1185">Reference proteome</keyword>
<dbReference type="Proteomes" id="UP000224652">
    <property type="component" value="Segment"/>
</dbReference>
<name>A0A1W6JP73_9CAUD</name>
<dbReference type="KEGG" id="vg:65072009"/>
<organism evidence="1 2">
    <name type="scientific">Staphylococcus phage IME1348_01</name>
    <dbReference type="NCBI Taxonomy" id="1965489"/>
    <lineage>
        <taxon>Viruses</taxon>
        <taxon>Duplodnaviria</taxon>
        <taxon>Heunggongvirae</taxon>
        <taxon>Uroviricota</taxon>
        <taxon>Caudoviricetes</taxon>
        <taxon>Rockefellervirus</taxon>
        <taxon>Rockefellervirus IME134801</taxon>
    </lineage>
</organism>
<sequence length="53" mass="6075">MVTKENVMQILECSDVYAQKMIDWCSGNQTALIKLINEKLEEKSNRQAITEVS</sequence>
<accession>A0A1W6JP73</accession>
<proteinExistence type="predicted"/>
<reference evidence="1 2" key="1">
    <citation type="submission" date="2017-02" db="EMBL/GenBank/DDBJ databases">
        <title>Analysis of active prophages from bacterial high-throughput sequencing data.</title>
        <authorList>
            <person name="Sun Q."/>
            <person name="Zhang X."/>
            <person name="Xing S."/>
            <person name="Tong Y.-G."/>
        </authorList>
    </citation>
    <scope>NUCLEOTIDE SEQUENCE [LARGE SCALE GENOMIC DNA]</scope>
</reference>
<dbReference type="RefSeq" id="YP_010083000.1">
    <property type="nucleotide sequence ID" value="NC_055036.1"/>
</dbReference>
<evidence type="ECO:0000313" key="1">
    <source>
        <dbReference type="EMBL" id="ARM68031.1"/>
    </source>
</evidence>